<proteinExistence type="predicted"/>
<dbReference type="Gene3D" id="3.40.30.10">
    <property type="entry name" value="Glutaredoxin"/>
    <property type="match status" value="1"/>
</dbReference>
<dbReference type="Pfam" id="PF14595">
    <property type="entry name" value="Thioredoxin_9"/>
    <property type="match status" value="1"/>
</dbReference>
<dbReference type="RefSeq" id="WP_184187296.1">
    <property type="nucleotide sequence ID" value="NZ_JACHLE010000001.1"/>
</dbReference>
<evidence type="ECO:0008006" key="3">
    <source>
        <dbReference type="Google" id="ProtNLM"/>
    </source>
</evidence>
<name>A0A840KEE7_9FLAO</name>
<comment type="caution">
    <text evidence="1">The sequence shown here is derived from an EMBL/GenBank/DDBJ whole genome shotgun (WGS) entry which is preliminary data.</text>
</comment>
<dbReference type="AlphaFoldDB" id="A0A840KEE7"/>
<reference evidence="1 2" key="1">
    <citation type="submission" date="2020-08" db="EMBL/GenBank/DDBJ databases">
        <title>Functional genomics of gut bacteria from endangered species of beetles.</title>
        <authorList>
            <person name="Carlos-Shanley C."/>
        </authorList>
    </citation>
    <scope>NUCLEOTIDE SEQUENCE [LARGE SCALE GENOMIC DNA]</scope>
    <source>
        <strain evidence="1 2">S00151</strain>
    </source>
</reference>
<gene>
    <name evidence="1" type="ORF">HNP38_001640</name>
</gene>
<organism evidence="1 2">
    <name type="scientific">Chryseobacterium defluvii</name>
    <dbReference type="NCBI Taxonomy" id="160396"/>
    <lineage>
        <taxon>Bacteria</taxon>
        <taxon>Pseudomonadati</taxon>
        <taxon>Bacteroidota</taxon>
        <taxon>Flavobacteriia</taxon>
        <taxon>Flavobacteriales</taxon>
        <taxon>Weeksellaceae</taxon>
        <taxon>Chryseobacterium group</taxon>
        <taxon>Chryseobacterium</taxon>
    </lineage>
</organism>
<sequence>MKNYWEKAITFEEYIEIAKQRLENPDNPKDIEYKQYYELGLQRIDRTLKKYSPDEDQTNELLSKNFDGKILIISEAWCGDASATVPALVKFFEGKNEVKIFLRDSDTSLIDQFLTNGTQSIPKVIILDKDLNVKNSWGPRPKYGTELLMKFKADPEAYPREQFYNDLQLYYAKNKGKDAIQEILELL</sequence>
<evidence type="ECO:0000313" key="2">
    <source>
        <dbReference type="Proteomes" id="UP000592180"/>
    </source>
</evidence>
<dbReference type="EMBL" id="JACHLE010000001">
    <property type="protein sequence ID" value="MBB4806368.1"/>
    <property type="molecule type" value="Genomic_DNA"/>
</dbReference>
<keyword evidence="2" id="KW-1185">Reference proteome</keyword>
<accession>A0A840KEE7</accession>
<evidence type="ECO:0000313" key="1">
    <source>
        <dbReference type="EMBL" id="MBB4806368.1"/>
    </source>
</evidence>
<dbReference type="Proteomes" id="UP000592180">
    <property type="component" value="Unassembled WGS sequence"/>
</dbReference>
<protein>
    <recommendedName>
        <fullName evidence="3">Thioredoxin-like protein</fullName>
    </recommendedName>
</protein>